<accession>A0A4S2H8V7</accession>
<dbReference type="Gene3D" id="3.50.30.30">
    <property type="match status" value="1"/>
</dbReference>
<evidence type="ECO:0008006" key="3">
    <source>
        <dbReference type="Google" id="ProtNLM"/>
    </source>
</evidence>
<evidence type="ECO:0000313" key="2">
    <source>
        <dbReference type="Proteomes" id="UP000305451"/>
    </source>
</evidence>
<comment type="caution">
    <text evidence="1">The sequence shown here is derived from an EMBL/GenBank/DDBJ whole genome shotgun (WGS) entry which is preliminary data.</text>
</comment>
<protein>
    <recommendedName>
        <fullName evidence="3">PA domain-containing protein</fullName>
    </recommendedName>
</protein>
<name>A0A4S2H8V7_9PROT</name>
<dbReference type="OrthoDB" id="975226at2"/>
<dbReference type="RefSeq" id="WP_135945403.1">
    <property type="nucleotide sequence ID" value="NZ_BMEI01000003.1"/>
</dbReference>
<sequence>MSDRADTFHSGAGTTRRNFLAASAAAPIIAAAGTSRAAAQGNQGSRAAEDLQRYIAFGNKQSGGPGDDACGAWLEAELAQAGFQTERQYFSAPWFESVRAELSDGTARASVWPQPIVQTTPAEGVTAPIVRVDAQGLAQRPLDGAIALVDLSHARWSSMFWPGVATPVGRAFEGGALACVIVTNGPTGKIIALNTDGREPLYPNPVALLAPEDAAPFLAAVIDGRDVTLTVTGEGGRRRAFNLAGRLDRGRGRWLVVSTPRSGWFTCAGERGGGIAAWLHLARWAVRAAPEYDLAFVCNSGHEYQYLGAEELLHSVAPSPEETAFWLHLGANLAARDWHEAVGGLMPLPGTDSQRYLVVSPPLLPAAREEFAGLSGLEGPYSSETLSAGELSNVIEAGYAPVAGVFGVHRFHHVAEDDARCVSGDAVSETTAAFQRLVERVLI</sequence>
<organism evidence="1 2">
    <name type="scientific">Marinicauda pacifica</name>
    <dbReference type="NCBI Taxonomy" id="1133559"/>
    <lineage>
        <taxon>Bacteria</taxon>
        <taxon>Pseudomonadati</taxon>
        <taxon>Pseudomonadota</taxon>
        <taxon>Alphaproteobacteria</taxon>
        <taxon>Maricaulales</taxon>
        <taxon>Maricaulaceae</taxon>
        <taxon>Marinicauda</taxon>
    </lineage>
</organism>
<keyword evidence="2" id="KW-1185">Reference proteome</keyword>
<proteinExistence type="predicted"/>
<dbReference type="Proteomes" id="UP000305451">
    <property type="component" value="Unassembled WGS sequence"/>
</dbReference>
<gene>
    <name evidence="1" type="ORF">E5162_11505</name>
</gene>
<reference evidence="1 2" key="1">
    <citation type="journal article" date="2013" name="Int. J. Syst. Evol. Microbiol.">
        <title>Marinicauda pacifica gen. nov., sp. nov., a prosthecate alphaproteobacterium of the family Hyphomonadaceae isolated from deep seawater.</title>
        <authorList>
            <person name="Zhang X.Y."/>
            <person name="Li G.W."/>
            <person name="Wang C.S."/>
            <person name="Zhang Y.J."/>
            <person name="Xu X.W."/>
            <person name="Li H."/>
            <person name="Liu A."/>
            <person name="Liu C."/>
            <person name="Xie B.B."/>
            <person name="Qin Q.L."/>
            <person name="Xu Z."/>
            <person name="Chen X.L."/>
            <person name="Zhou B.C."/>
            <person name="Zhang Y.Z."/>
        </authorList>
    </citation>
    <scope>NUCLEOTIDE SEQUENCE [LARGE SCALE GENOMIC DNA]</scope>
    <source>
        <strain evidence="1 2">P-1 km-3</strain>
    </source>
</reference>
<dbReference type="SUPFAM" id="SSF53187">
    <property type="entry name" value="Zn-dependent exopeptidases"/>
    <property type="match status" value="1"/>
</dbReference>
<dbReference type="PROSITE" id="PS51318">
    <property type="entry name" value="TAT"/>
    <property type="match status" value="1"/>
</dbReference>
<dbReference type="Gene3D" id="3.40.630.10">
    <property type="entry name" value="Zn peptidases"/>
    <property type="match status" value="1"/>
</dbReference>
<dbReference type="AlphaFoldDB" id="A0A4S2H8V7"/>
<dbReference type="InterPro" id="IPR006311">
    <property type="entry name" value="TAT_signal"/>
</dbReference>
<dbReference type="EMBL" id="SRXV01000003">
    <property type="protein sequence ID" value="TGY92270.1"/>
    <property type="molecule type" value="Genomic_DNA"/>
</dbReference>
<evidence type="ECO:0000313" key="1">
    <source>
        <dbReference type="EMBL" id="TGY92270.1"/>
    </source>
</evidence>